<dbReference type="GO" id="GO:0003995">
    <property type="term" value="F:acyl-CoA dehydrogenase activity"/>
    <property type="evidence" value="ECO:0007669"/>
    <property type="project" value="InterPro"/>
</dbReference>
<comment type="similarity">
    <text evidence="2 7">Belongs to the acyl-CoA dehydrogenase family.</text>
</comment>
<dbReference type="OrthoDB" id="1489150at2"/>
<dbReference type="Gene3D" id="1.20.140.10">
    <property type="entry name" value="Butyryl-CoA Dehydrogenase, subunit A, domain 3"/>
    <property type="match status" value="2"/>
</dbReference>
<reference evidence="12 13" key="1">
    <citation type="submission" date="2018-11" db="EMBL/GenBank/DDBJ databases">
        <title>Draft genome sequence of Ferruginibacter sp. BO-59.</title>
        <authorList>
            <person name="Im W.T."/>
        </authorList>
    </citation>
    <scope>NUCLEOTIDE SEQUENCE [LARGE SCALE GENOMIC DNA]</scope>
    <source>
        <strain evidence="12 13">BO-59</strain>
    </source>
</reference>
<proteinExistence type="inferred from homology"/>
<evidence type="ECO:0000259" key="11">
    <source>
        <dbReference type="Pfam" id="PF21263"/>
    </source>
</evidence>
<keyword evidence="3 7" id="KW-0285">Flavoprotein</keyword>
<dbReference type="AlphaFoldDB" id="A0A3M9NLQ7"/>
<evidence type="ECO:0000256" key="3">
    <source>
        <dbReference type="ARBA" id="ARBA00022630"/>
    </source>
</evidence>
<dbReference type="FunFam" id="1.20.140.10:FF:000019">
    <property type="entry name" value="Acyl-CoA dehydrogenase"/>
    <property type="match status" value="1"/>
</dbReference>
<dbReference type="Pfam" id="PF02771">
    <property type="entry name" value="Acyl-CoA_dh_N"/>
    <property type="match status" value="1"/>
</dbReference>
<dbReference type="InterPro" id="IPR013786">
    <property type="entry name" value="AcylCoA_DH/ox_N"/>
</dbReference>
<dbReference type="InterPro" id="IPR006091">
    <property type="entry name" value="Acyl-CoA_Oxase/DH_mid-dom"/>
</dbReference>
<evidence type="ECO:0000256" key="4">
    <source>
        <dbReference type="ARBA" id="ARBA00022827"/>
    </source>
</evidence>
<evidence type="ECO:0000313" key="13">
    <source>
        <dbReference type="Proteomes" id="UP000267223"/>
    </source>
</evidence>
<dbReference type="FunFam" id="1.10.540.10:FF:000001">
    <property type="entry name" value="Very long-chain-specific acyl-CoA dehydrogenase, mitochondrial"/>
    <property type="match status" value="1"/>
</dbReference>
<protein>
    <submittedName>
        <fullName evidence="12">Acyl-CoA dehydrogenase</fullName>
    </submittedName>
</protein>
<keyword evidence="13" id="KW-1185">Reference proteome</keyword>
<feature type="domain" description="Acyl-CoA dehydrogenase/oxidase N-terminal" evidence="10">
    <location>
        <begin position="32"/>
        <end position="144"/>
    </location>
</feature>
<comment type="catalytic activity">
    <reaction evidence="6">
        <text>a 2,3-saturated acyl-CoA + A = a 2,3-dehydroacyl-CoA + AH2</text>
        <dbReference type="Rhea" id="RHEA:48608"/>
        <dbReference type="ChEBI" id="CHEBI:13193"/>
        <dbReference type="ChEBI" id="CHEBI:17499"/>
        <dbReference type="ChEBI" id="CHEBI:60015"/>
        <dbReference type="ChEBI" id="CHEBI:65111"/>
    </reaction>
</comment>
<dbReference type="Proteomes" id="UP000267223">
    <property type="component" value="Unassembled WGS sequence"/>
</dbReference>
<sequence length="603" mass="66246">MDTTISNTSVKGGEWLIKEYNANDTFTPEDFSEEQLMILDMCLQFLKTEIYPIVDRIDKLEPGLMPSLMEKAGELGLLSASVPEDLGGLGKDFVTSTLVSEGLGGGYSFSVAMSAHSGIGTLPILYFGTDEQKKKYIPKLATGEWKGSYGLTEPGSGSDALGAKTTATLSEDGKYYLLNGQKIWITNGGFADVYTVFAKVDGENLPTGQAGFTAFILERDFEGFTRGPEEHKMGIKGSSTVQLYFQDCKVPIENVLGEIGRGHIIAFNILNIGRLKLAAAAMGGAKLALANSIEYAKNREQFKTAIANFGAIKHKLAEMAIKIFADESALYRTARWIDEKEEELLADGKPFNEALLGAAEEFAIECAILKVHGSEVLDFVVDEGVQIHGGVGFSDEYNISRAYRDSRVNRIYEGTNEINRLLTVDMILKRAMKGKLDLMGPAMNVQKELMSIPDFGNDDDSAFSKERKVISNLKKCILMVAGAAVQKLMKDLSSEEEIIMNIADMAIETFVLESMLLRVIKLTDKTGEENAKVQIAMIKCYLNDAADKVAKAGKEAINAFAEGDEQKMMLLGLKRFTKTEPFNSKNARRMIADKLIEEGKYVF</sequence>
<dbReference type="FunFam" id="2.40.110.10:FF:000006">
    <property type="entry name" value="very long-chain specific acyl-CoA dehydrogenase, mitochondrial"/>
    <property type="match status" value="1"/>
</dbReference>
<evidence type="ECO:0000313" key="12">
    <source>
        <dbReference type="EMBL" id="RNI38701.1"/>
    </source>
</evidence>
<dbReference type="InterPro" id="IPR009100">
    <property type="entry name" value="AcylCoA_DH/oxidase_NM_dom_sf"/>
</dbReference>
<dbReference type="GO" id="GO:0050660">
    <property type="term" value="F:flavin adenine dinucleotide binding"/>
    <property type="evidence" value="ECO:0007669"/>
    <property type="project" value="InterPro"/>
</dbReference>
<dbReference type="InterPro" id="IPR049426">
    <property type="entry name" value="Acyl-CoA-dh-like_C"/>
</dbReference>
<dbReference type="Gene3D" id="1.10.540.10">
    <property type="entry name" value="Acyl-CoA dehydrogenase/oxidase, N-terminal domain"/>
    <property type="match status" value="1"/>
</dbReference>
<evidence type="ECO:0000259" key="10">
    <source>
        <dbReference type="Pfam" id="PF02771"/>
    </source>
</evidence>
<dbReference type="Pfam" id="PF02770">
    <property type="entry name" value="Acyl-CoA_dh_M"/>
    <property type="match status" value="1"/>
</dbReference>
<evidence type="ECO:0000259" key="8">
    <source>
        <dbReference type="Pfam" id="PF00441"/>
    </source>
</evidence>
<keyword evidence="4 7" id="KW-0274">FAD</keyword>
<comment type="cofactor">
    <cofactor evidence="1 7">
        <name>FAD</name>
        <dbReference type="ChEBI" id="CHEBI:57692"/>
    </cofactor>
</comment>
<dbReference type="RefSeq" id="WP_123119263.1">
    <property type="nucleotide sequence ID" value="NZ_RJJR01000002.1"/>
</dbReference>
<evidence type="ECO:0000256" key="5">
    <source>
        <dbReference type="ARBA" id="ARBA00023002"/>
    </source>
</evidence>
<dbReference type="InterPro" id="IPR037069">
    <property type="entry name" value="AcylCoA_DH/ox_N_sf"/>
</dbReference>
<dbReference type="InterPro" id="IPR036250">
    <property type="entry name" value="AcylCo_DH-like_C"/>
</dbReference>
<evidence type="ECO:0000256" key="1">
    <source>
        <dbReference type="ARBA" id="ARBA00001974"/>
    </source>
</evidence>
<dbReference type="PANTHER" id="PTHR43884:SF12">
    <property type="entry name" value="ISOVALERYL-COA DEHYDROGENASE, MITOCHONDRIAL-RELATED"/>
    <property type="match status" value="1"/>
</dbReference>
<gene>
    <name evidence="12" type="ORF">EFY79_03280</name>
</gene>
<comment type="caution">
    <text evidence="12">The sequence shown here is derived from an EMBL/GenBank/DDBJ whole genome shotgun (WGS) entry which is preliminary data.</text>
</comment>
<dbReference type="InterPro" id="IPR046373">
    <property type="entry name" value="Acyl-CoA_Oxase/DH_mid-dom_sf"/>
</dbReference>
<dbReference type="Pfam" id="PF00441">
    <property type="entry name" value="Acyl-CoA_dh_1"/>
    <property type="match status" value="1"/>
</dbReference>
<dbReference type="Pfam" id="PF21263">
    <property type="entry name" value="Acyl-CoA-dh_C"/>
    <property type="match status" value="1"/>
</dbReference>
<dbReference type="InterPro" id="IPR009075">
    <property type="entry name" value="AcylCo_DH/oxidase_C"/>
</dbReference>
<dbReference type="PROSITE" id="PS00073">
    <property type="entry name" value="ACYL_COA_DH_2"/>
    <property type="match status" value="1"/>
</dbReference>
<dbReference type="SUPFAM" id="SSF56645">
    <property type="entry name" value="Acyl-CoA dehydrogenase NM domain-like"/>
    <property type="match status" value="1"/>
</dbReference>
<evidence type="ECO:0000256" key="6">
    <source>
        <dbReference type="ARBA" id="ARBA00052546"/>
    </source>
</evidence>
<feature type="domain" description="Acyl-CoA oxidase/dehydrogenase middle" evidence="9">
    <location>
        <begin position="149"/>
        <end position="248"/>
    </location>
</feature>
<feature type="domain" description="Acyl-CoA dehydrogenase/oxidase C-terminal" evidence="8">
    <location>
        <begin position="260"/>
        <end position="422"/>
    </location>
</feature>
<feature type="domain" description="Acyl-CoA dehydrogenase-like C-terminal" evidence="11">
    <location>
        <begin position="472"/>
        <end position="575"/>
    </location>
</feature>
<dbReference type="SUPFAM" id="SSF47203">
    <property type="entry name" value="Acyl-CoA dehydrogenase C-terminal domain-like"/>
    <property type="match status" value="1"/>
</dbReference>
<name>A0A3M9NLQ7_9BACT</name>
<organism evidence="12 13">
    <name type="scientific">Hanamia caeni</name>
    <dbReference type="NCBI Taxonomy" id="2294116"/>
    <lineage>
        <taxon>Bacteria</taxon>
        <taxon>Pseudomonadati</taxon>
        <taxon>Bacteroidota</taxon>
        <taxon>Chitinophagia</taxon>
        <taxon>Chitinophagales</taxon>
        <taxon>Chitinophagaceae</taxon>
        <taxon>Hanamia</taxon>
    </lineage>
</organism>
<dbReference type="InterPro" id="IPR006089">
    <property type="entry name" value="Acyl-CoA_DH_CS"/>
</dbReference>
<accession>A0A3M9NLQ7</accession>
<dbReference type="Gene3D" id="2.40.110.10">
    <property type="entry name" value="Butyryl-CoA Dehydrogenase, subunit A, domain 2"/>
    <property type="match status" value="1"/>
</dbReference>
<evidence type="ECO:0000256" key="7">
    <source>
        <dbReference type="RuleBase" id="RU362125"/>
    </source>
</evidence>
<dbReference type="EMBL" id="RJJR01000002">
    <property type="protein sequence ID" value="RNI38701.1"/>
    <property type="molecule type" value="Genomic_DNA"/>
</dbReference>
<dbReference type="PANTHER" id="PTHR43884">
    <property type="entry name" value="ACYL-COA DEHYDROGENASE"/>
    <property type="match status" value="1"/>
</dbReference>
<evidence type="ECO:0000256" key="2">
    <source>
        <dbReference type="ARBA" id="ARBA00009347"/>
    </source>
</evidence>
<dbReference type="PROSITE" id="PS00072">
    <property type="entry name" value="ACYL_COA_DH_1"/>
    <property type="match status" value="1"/>
</dbReference>
<evidence type="ECO:0000259" key="9">
    <source>
        <dbReference type="Pfam" id="PF02770"/>
    </source>
</evidence>
<keyword evidence="5 7" id="KW-0560">Oxidoreductase</keyword>